<evidence type="ECO:0000256" key="1">
    <source>
        <dbReference type="SAM" id="MobiDB-lite"/>
    </source>
</evidence>
<reference evidence="2 3" key="1">
    <citation type="submission" date="2015-11" db="EMBL/GenBank/DDBJ databases">
        <title>Genomic analysis of 38 Legionella species identifies large and diverse effector repertoires.</title>
        <authorList>
            <person name="Burstein D."/>
            <person name="Amaro F."/>
            <person name="Zusman T."/>
            <person name="Lifshitz Z."/>
            <person name="Cohen O."/>
            <person name="Gilbert J.A."/>
            <person name="Pupko T."/>
            <person name="Shuman H.A."/>
            <person name="Segal G."/>
        </authorList>
    </citation>
    <scope>NUCLEOTIDE SEQUENCE [LARGE SCALE GENOMIC DNA]</scope>
    <source>
        <strain evidence="2 3">IMVS3376</strain>
    </source>
</reference>
<gene>
    <name evidence="2" type="ORF">Lste_3424</name>
</gene>
<evidence type="ECO:0008006" key="4">
    <source>
        <dbReference type="Google" id="ProtNLM"/>
    </source>
</evidence>
<accession>A0A0W0ZDI5</accession>
<evidence type="ECO:0000313" key="2">
    <source>
        <dbReference type="EMBL" id="KTD67218.1"/>
    </source>
</evidence>
<name>A0A0W0ZDI5_9GAMM</name>
<dbReference type="Proteomes" id="UP000054926">
    <property type="component" value="Unassembled WGS sequence"/>
</dbReference>
<dbReference type="PATRIC" id="fig|947033.5.peg.3641"/>
<sequence>MPLPPRKAVMNRFALLDRIYNVGALDAHFQSLIAPPTPPVLHDYFTLLREGNKDKFKGFLDKYGKEEPLMAKVCQAHFLINTEADSPLILSLIDELKQAHLGIGYRFEAEVSKDENKKLQDLQAAHELGDEWAAGLIGNKYLNYLHENLVNNKYYNFPRLGINPARELKLAGERGDPQAIQQSLSFLENVPQMIKDLNPVNAAKTSGYELSLLPDDAAREKNKIYLKITDDDLTYELLDQQGQLQTAKIPWTDLNFRMRNNLFQAQKDILLPLVLKVVADKGHVSFDQSFFDDKLNSVLKGAKELATDDEELSMHLEQARDALGRKDYVELTKLGEQMHGYINATYKEKQNNKMNEALVQARSWSLPVGVYLRKDLNILFDHYQEETSRIRNGNAGKVSKIDEINIESLQRAQKDLLRINEEPDDEKMHELLNSHIQSTDTEISKLPHPNAFVRGLEALINKIRSNSSEEGRFSFNHKQKFDFMNRFATIKQKLEVLKQADQPEPKNDPSDRKGLGLN</sequence>
<dbReference type="EMBL" id="LNYY01000021">
    <property type="protein sequence ID" value="KTD67218.1"/>
    <property type="molecule type" value="Genomic_DNA"/>
</dbReference>
<feature type="region of interest" description="Disordered" evidence="1">
    <location>
        <begin position="496"/>
        <end position="518"/>
    </location>
</feature>
<dbReference type="AlphaFoldDB" id="A0A0W0ZDI5"/>
<protein>
    <recommendedName>
        <fullName evidence="4">Coiled-coil protein</fullName>
    </recommendedName>
</protein>
<organism evidence="2 3">
    <name type="scientific">Legionella steelei</name>
    <dbReference type="NCBI Taxonomy" id="947033"/>
    <lineage>
        <taxon>Bacteria</taxon>
        <taxon>Pseudomonadati</taxon>
        <taxon>Pseudomonadota</taxon>
        <taxon>Gammaproteobacteria</taxon>
        <taxon>Legionellales</taxon>
        <taxon>Legionellaceae</taxon>
        <taxon>Legionella</taxon>
    </lineage>
</organism>
<keyword evidence="3" id="KW-1185">Reference proteome</keyword>
<comment type="caution">
    <text evidence="2">The sequence shown here is derived from an EMBL/GenBank/DDBJ whole genome shotgun (WGS) entry which is preliminary data.</text>
</comment>
<evidence type="ECO:0000313" key="3">
    <source>
        <dbReference type="Proteomes" id="UP000054926"/>
    </source>
</evidence>
<proteinExistence type="predicted"/>